<gene>
    <name evidence="1" type="ORF">C7V51_03380</name>
</gene>
<dbReference type="AlphaFoldDB" id="A0AAD1ELT5"/>
<reference evidence="1 2" key="1">
    <citation type="submission" date="2018-03" db="EMBL/GenBank/DDBJ databases">
        <title>Bacteriophage NCPPB3778 and a type I-E CRISPR drive the evolution of the US Biological Select Agent, Rathayibacter toxicus.</title>
        <authorList>
            <person name="Davis E.W.II."/>
            <person name="Tabima J.F."/>
            <person name="Weisberg A.J."/>
            <person name="Dantas Lopes L."/>
            <person name="Wiseman M.S."/>
            <person name="Wiseman M.S."/>
            <person name="Pupko T."/>
            <person name="Belcher M.S."/>
            <person name="Sechler A.J."/>
            <person name="Tancos M.A."/>
            <person name="Schroeder B.K."/>
            <person name="Murray T.D."/>
            <person name="Luster D.G."/>
            <person name="Schneider W.L."/>
            <person name="Rogers E."/>
            <person name="Andreote F.D."/>
            <person name="Grunwald N.J."/>
            <person name="Putnam M.L."/>
            <person name="Chang J.H."/>
        </authorList>
    </citation>
    <scope>NUCLEOTIDE SEQUENCE [LARGE SCALE GENOMIC DNA]</scope>
    <source>
        <strain evidence="1 2">NCCPB 2253</strain>
    </source>
</reference>
<proteinExistence type="predicted"/>
<dbReference type="Proteomes" id="UP000283946">
    <property type="component" value="Chromosome"/>
</dbReference>
<protein>
    <submittedName>
        <fullName evidence="1">Uncharacterized protein</fullName>
    </submittedName>
</protein>
<evidence type="ECO:0000313" key="2">
    <source>
        <dbReference type="Proteomes" id="UP000283946"/>
    </source>
</evidence>
<evidence type="ECO:0000313" key="1">
    <source>
        <dbReference type="EMBL" id="AZZ55035.1"/>
    </source>
</evidence>
<accession>A0AAD1ELT5</accession>
<dbReference type="KEGG" id="ria:C7V51_03380"/>
<organism evidence="1 2">
    <name type="scientific">Rathayibacter iranicus</name>
    <dbReference type="NCBI Taxonomy" id="59737"/>
    <lineage>
        <taxon>Bacteria</taxon>
        <taxon>Bacillati</taxon>
        <taxon>Actinomycetota</taxon>
        <taxon>Actinomycetes</taxon>
        <taxon>Micrococcales</taxon>
        <taxon>Microbacteriaceae</taxon>
        <taxon>Rathayibacter</taxon>
    </lineage>
</organism>
<dbReference type="RefSeq" id="WP_104354223.1">
    <property type="nucleotide sequence ID" value="NZ_CP028130.1"/>
</dbReference>
<name>A0AAD1ELT5_9MICO</name>
<dbReference type="EMBL" id="CP028130">
    <property type="protein sequence ID" value="AZZ55035.1"/>
    <property type="molecule type" value="Genomic_DNA"/>
</dbReference>
<sequence>MTRTLNRMGVMADRKLLTARSAAAAIRIELAADDEAAAIRLATEALAHLARATTSEEIQDFVRAPGSTGDQRFDTLLATLTRLHLSERGAPVPEWTDAPPLAREWLPGATGEPVPEWLAIVRAQTPALLLRKNILSRVQDWTAA</sequence>